<dbReference type="SUPFAM" id="SSF55031">
    <property type="entry name" value="Bacterial exopeptidase dimerisation domain"/>
    <property type="match status" value="1"/>
</dbReference>
<dbReference type="NCBIfam" id="NF006771">
    <property type="entry name" value="PRK09290.1-5"/>
    <property type="match status" value="1"/>
</dbReference>
<evidence type="ECO:0000259" key="6">
    <source>
        <dbReference type="Pfam" id="PF00291"/>
    </source>
</evidence>
<evidence type="ECO:0000256" key="5">
    <source>
        <dbReference type="SAM" id="Coils"/>
    </source>
</evidence>
<dbReference type="Pfam" id="PF01546">
    <property type="entry name" value="Peptidase_M20"/>
    <property type="match status" value="1"/>
</dbReference>
<keyword evidence="3" id="KW-0378">Hydrolase</keyword>
<dbReference type="PANTHER" id="PTHR32494">
    <property type="entry name" value="ALLANTOATE DEIMINASE-RELATED"/>
    <property type="match status" value="1"/>
</dbReference>
<protein>
    <submittedName>
        <fullName evidence="8">Diaminopropionate ammonia-lyase</fullName>
    </submittedName>
</protein>
<dbReference type="NCBIfam" id="TIGR01879">
    <property type="entry name" value="hydantase"/>
    <property type="match status" value="1"/>
</dbReference>
<feature type="domain" description="Tryptophan synthase beta chain-like PALP" evidence="6">
    <location>
        <begin position="40"/>
        <end position="374"/>
    </location>
</feature>
<evidence type="ECO:0000259" key="7">
    <source>
        <dbReference type="Pfam" id="PF07687"/>
    </source>
</evidence>
<comment type="cofactor">
    <cofactor evidence="1">
        <name>pyridoxal 5'-phosphate</name>
        <dbReference type="ChEBI" id="CHEBI:597326"/>
    </cofactor>
</comment>
<dbReference type="Pfam" id="PF00291">
    <property type="entry name" value="PALP"/>
    <property type="match status" value="1"/>
</dbReference>
<keyword evidence="5" id="KW-0175">Coiled coil</keyword>
<dbReference type="InterPro" id="IPR036264">
    <property type="entry name" value="Bact_exopeptidase_dim_dom"/>
</dbReference>
<dbReference type="Gene3D" id="3.40.50.1100">
    <property type="match status" value="3"/>
</dbReference>
<dbReference type="Proteomes" id="UP001041814">
    <property type="component" value="Unassembled WGS sequence"/>
</dbReference>
<accession>A0ABS1DV77</accession>
<comment type="caution">
    <text evidence="8">The sequence shown here is derived from an EMBL/GenBank/DDBJ whole genome shotgun (WGS) entry which is preliminary data.</text>
</comment>
<dbReference type="SUPFAM" id="SSF53686">
    <property type="entry name" value="Tryptophan synthase beta subunit-like PLP-dependent enzymes"/>
    <property type="match status" value="1"/>
</dbReference>
<feature type="coiled-coil region" evidence="5">
    <location>
        <begin position="689"/>
        <end position="716"/>
    </location>
</feature>
<dbReference type="InterPro" id="IPR010158">
    <property type="entry name" value="Amidase_Cbmase"/>
</dbReference>
<reference evidence="8" key="1">
    <citation type="submission" date="2017-08" db="EMBL/GenBank/DDBJ databases">
        <authorList>
            <person name="Imhoff J.F."/>
            <person name="Rahn T."/>
            <person name="Kuenzel S."/>
            <person name="Neulinger S.C."/>
        </authorList>
    </citation>
    <scope>NUCLEOTIDE SEQUENCE</scope>
    <source>
        <strain evidence="8">IM 151</strain>
    </source>
</reference>
<evidence type="ECO:0000256" key="4">
    <source>
        <dbReference type="ARBA" id="ARBA00022898"/>
    </source>
</evidence>
<organism evidence="8 9">
    <name type="scientific">Rubrivivax gelatinosus</name>
    <name type="common">Rhodocyclus gelatinosus</name>
    <name type="synonym">Rhodopseudomonas gelatinosa</name>
    <dbReference type="NCBI Taxonomy" id="28068"/>
    <lineage>
        <taxon>Bacteria</taxon>
        <taxon>Pseudomonadati</taxon>
        <taxon>Pseudomonadota</taxon>
        <taxon>Betaproteobacteria</taxon>
        <taxon>Burkholderiales</taxon>
        <taxon>Sphaerotilaceae</taxon>
        <taxon>Rubrivivax</taxon>
    </lineage>
</organism>
<evidence type="ECO:0000256" key="3">
    <source>
        <dbReference type="ARBA" id="ARBA00022801"/>
    </source>
</evidence>
<name>A0ABS1DV77_RUBGE</name>
<feature type="domain" description="Peptidase M20 dimerisation" evidence="7">
    <location>
        <begin position="612"/>
        <end position="712"/>
    </location>
</feature>
<dbReference type="InterPro" id="IPR001926">
    <property type="entry name" value="TrpB-like_PALP"/>
</dbReference>
<dbReference type="CDD" id="cd03884">
    <property type="entry name" value="M20_bAS"/>
    <property type="match status" value="1"/>
</dbReference>
<proteinExistence type="inferred from homology"/>
<comment type="similarity">
    <text evidence="2">Belongs to the peptidase M20 family.</text>
</comment>
<dbReference type="SUPFAM" id="SSF53187">
    <property type="entry name" value="Zn-dependent exopeptidases"/>
    <property type="match status" value="1"/>
</dbReference>
<dbReference type="NCBIfam" id="NF006058">
    <property type="entry name" value="PRK08206.1"/>
    <property type="match status" value="1"/>
</dbReference>
<dbReference type="Pfam" id="PF07687">
    <property type="entry name" value="M20_dimer"/>
    <property type="match status" value="1"/>
</dbReference>
<dbReference type="EMBL" id="NRRU01000040">
    <property type="protein sequence ID" value="MBK1713530.1"/>
    <property type="molecule type" value="Genomic_DNA"/>
</dbReference>
<evidence type="ECO:0000256" key="1">
    <source>
        <dbReference type="ARBA" id="ARBA00001933"/>
    </source>
</evidence>
<reference evidence="8" key="2">
    <citation type="journal article" date="2020" name="Microorganisms">
        <title>Osmotic Adaptation and Compatible Solute Biosynthesis of Phototrophic Bacteria as Revealed from Genome Analyses.</title>
        <authorList>
            <person name="Imhoff J.F."/>
            <person name="Rahn T."/>
            <person name="Kunzel S."/>
            <person name="Keller A."/>
            <person name="Neulinger S.C."/>
        </authorList>
    </citation>
    <scope>NUCLEOTIDE SEQUENCE</scope>
    <source>
        <strain evidence="8">IM 151</strain>
    </source>
</reference>
<evidence type="ECO:0000313" key="9">
    <source>
        <dbReference type="Proteomes" id="UP001041814"/>
    </source>
</evidence>
<dbReference type="PANTHER" id="PTHR32494:SF5">
    <property type="entry name" value="ALLANTOATE AMIDOHYDROLASE"/>
    <property type="match status" value="1"/>
</dbReference>
<evidence type="ECO:0000256" key="2">
    <source>
        <dbReference type="ARBA" id="ARBA00006153"/>
    </source>
</evidence>
<sequence length="811" mass="84892">MIFQNPNTTRQPYPPALQALLNQDACRAGREALSQWSLLAPQPTPLWPQPGLAAALGLAGIDIKDESRRSALASFKALGAPLALLWRVQRRWPDAGWSAAALFAGRHAQALAGYTVVSATDGNHGRALAAAAQSLGCRCVIVLHAQVSAERETAIAACGAEIVRIAGNYDASVAEAARLAEANGWDVISDTSYEGYEAVPRDVMQGYAVIADEALELAPDGPCPYSHVVLQGGVGGLAAGIVSLFWQRYGAARPRFIVVEPEQADCLLQSARAGRPAPAGGSVDSVMAGLACGEPSPLAWRFLQPAVDLFMTVGDEAAVAAMRRLAEGAHGDVPVLAGESGVAGLAGLLALCARPDGRAAAGLDAGSRVLLISTEGATAPALYRELVGRDADAVLAAQRGWLARQAIAEDRLLARLNEHGAIGATADGGVCRLALSDADRAGRDRLVAWMRELGLAVQIDAIGNIFGTRAGTEPGAAPVMVGSHIDTVANGGRYDGNYGVLAGLEVLRRLDEDGVHTRRPIVVAAFTNEEGVRYQPDMLGSLVHAGGLALQDALDTVGSDGTRLGDELRRIGYAGELPVGSIRPHAYVELHIEQGPVLEAEAAAIGAVADLQGISWQEIVIRGQSNHAGTTPMRLRHDAGHAAAAVAVFVRELALRLGAGQVATVGRLELQPGLINVIASQATLTVDLRNSDEDRLRQAEAELQAFLQRLAEQEGVTITARRLARFEPVVFDPRLLRLIEAAAAGRGLATRRMTSGAGHDAQMLARICPAAMIFVPSAGGLSHNPREHTSAAELAQGASVLLDVVRRLAAE</sequence>
<dbReference type="Gene3D" id="3.40.630.10">
    <property type="entry name" value="Zn peptidases"/>
    <property type="match status" value="1"/>
</dbReference>
<dbReference type="InterPro" id="IPR002933">
    <property type="entry name" value="Peptidase_M20"/>
</dbReference>
<keyword evidence="4" id="KW-0663">Pyridoxal phosphate</keyword>
<dbReference type="Gene3D" id="3.30.70.360">
    <property type="match status" value="1"/>
</dbReference>
<gene>
    <name evidence="8" type="ORF">CKO43_12155</name>
</gene>
<keyword evidence="9" id="KW-1185">Reference proteome</keyword>
<dbReference type="InterPro" id="IPR011650">
    <property type="entry name" value="Peptidase_M20_dimer"/>
</dbReference>
<evidence type="ECO:0000313" key="8">
    <source>
        <dbReference type="EMBL" id="MBK1713530.1"/>
    </source>
</evidence>
<dbReference type="NCBIfam" id="NF006769">
    <property type="entry name" value="PRK09290.1-3"/>
    <property type="match status" value="1"/>
</dbReference>
<dbReference type="InterPro" id="IPR036052">
    <property type="entry name" value="TrpB-like_PALP_sf"/>
</dbReference>